<gene>
    <name evidence="2" type="ORF">EVAR_67320_1</name>
</gene>
<feature type="compositionally biased region" description="Basic and acidic residues" evidence="1">
    <location>
        <begin position="41"/>
        <end position="58"/>
    </location>
</feature>
<name>A0A4C1ZBP1_EUMVA</name>
<reference evidence="2 3" key="1">
    <citation type="journal article" date="2019" name="Commun. Biol.">
        <title>The bagworm genome reveals a unique fibroin gene that provides high tensile strength.</title>
        <authorList>
            <person name="Kono N."/>
            <person name="Nakamura H."/>
            <person name="Ohtoshi R."/>
            <person name="Tomita M."/>
            <person name="Numata K."/>
            <person name="Arakawa K."/>
        </authorList>
    </citation>
    <scope>NUCLEOTIDE SEQUENCE [LARGE SCALE GENOMIC DNA]</scope>
</reference>
<feature type="region of interest" description="Disordered" evidence="1">
    <location>
        <begin position="41"/>
        <end position="87"/>
    </location>
</feature>
<dbReference type="EMBL" id="BGZK01001696">
    <property type="protein sequence ID" value="GBP84762.1"/>
    <property type="molecule type" value="Genomic_DNA"/>
</dbReference>
<protein>
    <submittedName>
        <fullName evidence="2">Uncharacterized protein</fullName>
    </submittedName>
</protein>
<comment type="caution">
    <text evidence="2">The sequence shown here is derived from an EMBL/GenBank/DDBJ whole genome shotgun (WGS) entry which is preliminary data.</text>
</comment>
<accession>A0A4C1ZBP1</accession>
<organism evidence="2 3">
    <name type="scientific">Eumeta variegata</name>
    <name type="common">Bagworm moth</name>
    <name type="synonym">Eumeta japonica</name>
    <dbReference type="NCBI Taxonomy" id="151549"/>
    <lineage>
        <taxon>Eukaryota</taxon>
        <taxon>Metazoa</taxon>
        <taxon>Ecdysozoa</taxon>
        <taxon>Arthropoda</taxon>
        <taxon>Hexapoda</taxon>
        <taxon>Insecta</taxon>
        <taxon>Pterygota</taxon>
        <taxon>Neoptera</taxon>
        <taxon>Endopterygota</taxon>
        <taxon>Lepidoptera</taxon>
        <taxon>Glossata</taxon>
        <taxon>Ditrysia</taxon>
        <taxon>Tineoidea</taxon>
        <taxon>Psychidae</taxon>
        <taxon>Oiketicinae</taxon>
        <taxon>Eumeta</taxon>
    </lineage>
</organism>
<dbReference type="AlphaFoldDB" id="A0A4C1ZBP1"/>
<evidence type="ECO:0000313" key="2">
    <source>
        <dbReference type="EMBL" id="GBP84762.1"/>
    </source>
</evidence>
<proteinExistence type="predicted"/>
<evidence type="ECO:0000256" key="1">
    <source>
        <dbReference type="SAM" id="MobiDB-lite"/>
    </source>
</evidence>
<dbReference type="Proteomes" id="UP000299102">
    <property type="component" value="Unassembled WGS sequence"/>
</dbReference>
<keyword evidence="3" id="KW-1185">Reference proteome</keyword>
<sequence>MFPSTITLCKQCNLNTRYTLAFRLIPDVGRPQSDTAFLLCRRDDRPDGRDRRDRRDRGPPQPRPAYSQRPARSAMFDPQSLPREGIPRPTRCAARRHVNLPILLRGFLVSDVISPRNPTHGRFHRTLSDLEIYCVTDIRISSPTLTVQTFKYVNY</sequence>
<evidence type="ECO:0000313" key="3">
    <source>
        <dbReference type="Proteomes" id="UP000299102"/>
    </source>
</evidence>